<sequence>MKKFMMWALSAASFALGYLGMPLPGCAASPETTRIAPSLLLAIKDAKDQARSFGGRIWPGYETAPFGLLATLERREVLFCHGSLVAGFTALPSDPDTRCDLQERPSVFPRNLLAAMPVIDGVSTIVMGTPESTGRDQADWTHTIFHEHFHQYQSGFDNYYQRLDGLDLDGGDDTGMWMLDYPFPYRDEQFELALSRAAQALHDAINQHGASFQEQVSIYLKARQALEAAVPAEDWKYLELQLWMEGVARWTEIQIALGSSDSGVVASGKALRQRTVSSLPGLDAAQLGRALVYPYGATEAMLLERCNPTWRQVYPAVLSLGALIKAIEPDNCR</sequence>
<feature type="signal peptide" evidence="1">
    <location>
        <begin position="1"/>
        <end position="27"/>
    </location>
</feature>
<feature type="chain" id="PRO_5046283836" description="DUF1570 domain-containing protein" evidence="1">
    <location>
        <begin position="28"/>
        <end position="333"/>
    </location>
</feature>
<evidence type="ECO:0008006" key="4">
    <source>
        <dbReference type="Google" id="ProtNLM"/>
    </source>
</evidence>
<proteinExistence type="predicted"/>
<protein>
    <recommendedName>
        <fullName evidence="4">DUF1570 domain-containing protein</fullName>
    </recommendedName>
</protein>
<evidence type="ECO:0000313" key="2">
    <source>
        <dbReference type="EMBL" id="MEG3183700.1"/>
    </source>
</evidence>
<dbReference type="RefSeq" id="WP_332615941.1">
    <property type="nucleotide sequence ID" value="NZ_JAXGFP010000003.1"/>
</dbReference>
<reference evidence="2 3" key="1">
    <citation type="journal article" date="2016" name="Int. J. Syst. Evol. Microbiol.">
        <title>Lysobacter erysipheiresistens sp. nov., an antagonist of powdery mildew, isolated from tobacco-cultivated soil.</title>
        <authorList>
            <person name="Xie B."/>
            <person name="Li T."/>
            <person name="Lin X."/>
            <person name="Wang C.J."/>
            <person name="Chen Y.J."/>
            <person name="Liu W.J."/>
            <person name="Zhao Z.W."/>
        </authorList>
    </citation>
    <scope>NUCLEOTIDE SEQUENCE [LARGE SCALE GENOMIC DNA]</scope>
    <source>
        <strain evidence="2 3">RS-LYSO-3</strain>
    </source>
</reference>
<keyword evidence="3" id="KW-1185">Reference proteome</keyword>
<dbReference type="Proteomes" id="UP001355056">
    <property type="component" value="Unassembled WGS sequence"/>
</dbReference>
<name>A0ABU7YXM2_9GAMM</name>
<accession>A0ABU7YXM2</accession>
<evidence type="ECO:0000313" key="3">
    <source>
        <dbReference type="Proteomes" id="UP001355056"/>
    </source>
</evidence>
<gene>
    <name evidence="2" type="ORF">SNE34_06730</name>
</gene>
<comment type="caution">
    <text evidence="2">The sequence shown here is derived from an EMBL/GenBank/DDBJ whole genome shotgun (WGS) entry which is preliminary data.</text>
</comment>
<evidence type="ECO:0000256" key="1">
    <source>
        <dbReference type="SAM" id="SignalP"/>
    </source>
</evidence>
<dbReference type="EMBL" id="JAXGFP010000003">
    <property type="protein sequence ID" value="MEG3183700.1"/>
    <property type="molecule type" value="Genomic_DNA"/>
</dbReference>
<keyword evidence="1" id="KW-0732">Signal</keyword>
<organism evidence="2 3">
    <name type="scientific">Novilysobacter erysipheiresistens</name>
    <dbReference type="NCBI Taxonomy" id="1749332"/>
    <lineage>
        <taxon>Bacteria</taxon>
        <taxon>Pseudomonadati</taxon>
        <taxon>Pseudomonadota</taxon>
        <taxon>Gammaproteobacteria</taxon>
        <taxon>Lysobacterales</taxon>
        <taxon>Lysobacteraceae</taxon>
        <taxon>Novilysobacter</taxon>
    </lineage>
</organism>